<protein>
    <submittedName>
        <fullName evidence="2">Uncharacterized protein</fullName>
    </submittedName>
</protein>
<dbReference type="RefSeq" id="WP_143038681.1">
    <property type="nucleotide sequence ID" value="NZ_FNWJ01000002.1"/>
</dbReference>
<dbReference type="EMBL" id="FNWJ01000002">
    <property type="protein sequence ID" value="SEH15256.1"/>
    <property type="molecule type" value="Genomic_DNA"/>
</dbReference>
<keyword evidence="1" id="KW-0732">Signal</keyword>
<name>A0A1H6FWU3_THEAL</name>
<evidence type="ECO:0000313" key="3">
    <source>
        <dbReference type="Proteomes" id="UP000222056"/>
    </source>
</evidence>
<reference evidence="3" key="1">
    <citation type="submission" date="2016-10" db="EMBL/GenBank/DDBJ databases">
        <authorList>
            <person name="Varghese N."/>
            <person name="Submissions S."/>
        </authorList>
    </citation>
    <scope>NUCLEOTIDE SEQUENCE [LARGE SCALE GENOMIC DNA]</scope>
    <source>
        <strain evidence="3">ATCC 35263</strain>
    </source>
</reference>
<dbReference type="Proteomes" id="UP000222056">
    <property type="component" value="Unassembled WGS sequence"/>
</dbReference>
<evidence type="ECO:0000313" key="2">
    <source>
        <dbReference type="EMBL" id="SEH15256.1"/>
    </source>
</evidence>
<sequence>MRPKGRLALGALVACVALLAIAAVAYAANTYKVFGKGTPYGAGSPAKPLPKKLFIGYQVDSDDGKQPSPVKSYEFRIQGGTQFAKYFPKCTIKQANAKEFAKADAACRKAKVGFGWVRNTTAPPGADLNGPEILTCNLRLTMYNLGYGIALRLDGSPEATDPRMKCVIPIGQSIEARWTKPRVRGKPGSGLKFTVPPNLLRPLPGLDNSVRYVESTINRIVRTVTINGRKRRVPYIGSIACANKTTRYVQVVFTSEAGQTTVAEQKTRC</sequence>
<dbReference type="AlphaFoldDB" id="A0A1H6FWU3"/>
<proteinExistence type="predicted"/>
<feature type="chain" id="PRO_5013864145" evidence="1">
    <location>
        <begin position="28"/>
        <end position="269"/>
    </location>
</feature>
<dbReference type="STRING" id="29539.SAMN02745716_1890"/>
<accession>A0A1H6FWU3</accession>
<organism evidence="2 3">
    <name type="scientific">Thermoleophilum album</name>
    <dbReference type="NCBI Taxonomy" id="29539"/>
    <lineage>
        <taxon>Bacteria</taxon>
        <taxon>Bacillati</taxon>
        <taxon>Actinomycetota</taxon>
        <taxon>Thermoleophilia</taxon>
        <taxon>Thermoleophilales</taxon>
        <taxon>Thermoleophilaceae</taxon>
        <taxon>Thermoleophilum</taxon>
    </lineage>
</organism>
<evidence type="ECO:0000256" key="1">
    <source>
        <dbReference type="SAM" id="SignalP"/>
    </source>
</evidence>
<gene>
    <name evidence="2" type="ORF">SAMN02745716_1890</name>
</gene>
<keyword evidence="3" id="KW-1185">Reference proteome</keyword>
<feature type="signal peptide" evidence="1">
    <location>
        <begin position="1"/>
        <end position="27"/>
    </location>
</feature>